<organism evidence="7 8">
    <name type="scientific">Myriangium duriaei CBS 260.36</name>
    <dbReference type="NCBI Taxonomy" id="1168546"/>
    <lineage>
        <taxon>Eukaryota</taxon>
        <taxon>Fungi</taxon>
        <taxon>Dikarya</taxon>
        <taxon>Ascomycota</taxon>
        <taxon>Pezizomycotina</taxon>
        <taxon>Dothideomycetes</taxon>
        <taxon>Dothideomycetidae</taxon>
        <taxon>Myriangiales</taxon>
        <taxon>Myriangiaceae</taxon>
        <taxon>Myriangium</taxon>
    </lineage>
</organism>
<dbReference type="GO" id="GO:0070762">
    <property type="term" value="C:nuclear pore transmembrane ring"/>
    <property type="evidence" value="ECO:0007669"/>
    <property type="project" value="TreeGrafter"/>
</dbReference>
<dbReference type="Proteomes" id="UP000799439">
    <property type="component" value="Unassembled WGS sequence"/>
</dbReference>
<evidence type="ECO:0008006" key="9">
    <source>
        <dbReference type="Google" id="ProtNLM"/>
    </source>
</evidence>
<feature type="domain" description="Nucleoporin POM152 immunoglobulin-like" evidence="2">
    <location>
        <begin position="876"/>
        <end position="967"/>
    </location>
</feature>
<evidence type="ECO:0000259" key="6">
    <source>
        <dbReference type="Pfam" id="PF24527"/>
    </source>
</evidence>
<dbReference type="InterPro" id="IPR056541">
    <property type="entry name" value="Ig-like_POM152"/>
</dbReference>
<evidence type="ECO:0000259" key="2">
    <source>
        <dbReference type="Pfam" id="PF23664"/>
    </source>
</evidence>
<dbReference type="EMBL" id="ML996083">
    <property type="protein sequence ID" value="KAF2155355.1"/>
    <property type="molecule type" value="Genomic_DNA"/>
</dbReference>
<proteinExistence type="predicted"/>
<accession>A0A9P4MHY5</accession>
<reference evidence="7" key="1">
    <citation type="journal article" date="2020" name="Stud. Mycol.">
        <title>101 Dothideomycetes genomes: a test case for predicting lifestyles and emergence of pathogens.</title>
        <authorList>
            <person name="Haridas S."/>
            <person name="Albert R."/>
            <person name="Binder M."/>
            <person name="Bloem J."/>
            <person name="Labutti K."/>
            <person name="Salamov A."/>
            <person name="Andreopoulos B."/>
            <person name="Baker S."/>
            <person name="Barry K."/>
            <person name="Bills G."/>
            <person name="Bluhm B."/>
            <person name="Cannon C."/>
            <person name="Castanera R."/>
            <person name="Culley D."/>
            <person name="Daum C."/>
            <person name="Ezra D."/>
            <person name="Gonzalez J."/>
            <person name="Henrissat B."/>
            <person name="Kuo A."/>
            <person name="Liang C."/>
            <person name="Lipzen A."/>
            <person name="Lutzoni F."/>
            <person name="Magnuson J."/>
            <person name="Mondo S."/>
            <person name="Nolan M."/>
            <person name="Ohm R."/>
            <person name="Pangilinan J."/>
            <person name="Park H.-J."/>
            <person name="Ramirez L."/>
            <person name="Alfaro M."/>
            <person name="Sun H."/>
            <person name="Tritt A."/>
            <person name="Yoshinaga Y."/>
            <person name="Zwiers L.-H."/>
            <person name="Turgeon B."/>
            <person name="Goodwin S."/>
            <person name="Spatafora J."/>
            <person name="Crous P."/>
            <person name="Grigoriev I."/>
        </authorList>
    </citation>
    <scope>NUCLEOTIDE SEQUENCE</scope>
    <source>
        <strain evidence="7">CBS 260.36</strain>
    </source>
</reference>
<dbReference type="Pfam" id="PF23664">
    <property type="entry name" value="Ig_Pom152"/>
    <property type="match status" value="2"/>
</dbReference>
<feature type="compositionally biased region" description="Polar residues" evidence="1">
    <location>
        <begin position="15"/>
        <end position="25"/>
    </location>
</feature>
<dbReference type="OrthoDB" id="5529162at2759"/>
<dbReference type="Pfam" id="PF24519">
    <property type="entry name" value="Ig-like_Pom152_1"/>
    <property type="match status" value="1"/>
</dbReference>
<dbReference type="InterPro" id="IPR056544">
    <property type="entry name" value="Ig_POM152"/>
</dbReference>
<feature type="region of interest" description="Disordered" evidence="1">
    <location>
        <begin position="1"/>
        <end position="44"/>
    </location>
</feature>
<name>A0A9P4MHY5_9PEZI</name>
<dbReference type="Pfam" id="PF24097">
    <property type="entry name" value="TMD_POM152"/>
    <property type="match status" value="1"/>
</dbReference>
<dbReference type="InterPro" id="IPR037701">
    <property type="entry name" value="Pom152"/>
</dbReference>
<evidence type="ECO:0000259" key="3">
    <source>
        <dbReference type="Pfam" id="PF24097"/>
    </source>
</evidence>
<feature type="domain" description="Nucleoporin POM152 Ig-like" evidence="4">
    <location>
        <begin position="760"/>
        <end position="847"/>
    </location>
</feature>
<comment type="caution">
    <text evidence="7">The sequence shown here is derived from an EMBL/GenBank/DDBJ whole genome shotgun (WGS) entry which is preliminary data.</text>
</comment>
<feature type="compositionally biased region" description="Basic and acidic residues" evidence="1">
    <location>
        <begin position="26"/>
        <end position="36"/>
    </location>
</feature>
<gene>
    <name evidence="7" type="ORF">K461DRAFT_266638</name>
</gene>
<feature type="domain" description="Nucleoporin POM152 first Ig-like" evidence="5">
    <location>
        <begin position="194"/>
        <end position="304"/>
    </location>
</feature>
<feature type="domain" description="Nucleoporin POM152 immunoglobulin-like" evidence="2">
    <location>
        <begin position="557"/>
        <end position="661"/>
    </location>
</feature>
<dbReference type="AlphaFoldDB" id="A0A9P4MHY5"/>
<keyword evidence="8" id="KW-1185">Reference proteome</keyword>
<evidence type="ECO:0000313" key="8">
    <source>
        <dbReference type="Proteomes" id="UP000799439"/>
    </source>
</evidence>
<dbReference type="InterPro" id="IPR056542">
    <property type="entry name" value="Ig-like_POM152_1st"/>
</dbReference>
<dbReference type="InterPro" id="IPR056543">
    <property type="entry name" value="Ig-like_POM152_9th"/>
</dbReference>
<feature type="domain" description="Nucleoporin POM152 Ig-like" evidence="4">
    <location>
        <begin position="1160"/>
        <end position="1243"/>
    </location>
</feature>
<evidence type="ECO:0000256" key="1">
    <source>
        <dbReference type="SAM" id="MobiDB-lite"/>
    </source>
</evidence>
<feature type="domain" description="Nucleoporin POM152 N-terminal transmembrane" evidence="3">
    <location>
        <begin position="58"/>
        <end position="143"/>
    </location>
</feature>
<protein>
    <recommendedName>
        <fullName evidence="9">Nucleoporin Pom152</fullName>
    </recommendedName>
</protein>
<dbReference type="GO" id="GO:0006606">
    <property type="term" value="P:protein import into nucleus"/>
    <property type="evidence" value="ECO:0007669"/>
    <property type="project" value="TreeGrafter"/>
</dbReference>
<dbReference type="Pfam" id="PF24527">
    <property type="entry name" value="Ig-like_Pom152_9"/>
    <property type="match status" value="1"/>
</dbReference>
<feature type="domain" description="Nucleoporin POM152 ninth Ig-like" evidence="6">
    <location>
        <begin position="1076"/>
        <end position="1151"/>
    </location>
</feature>
<evidence type="ECO:0000259" key="4">
    <source>
        <dbReference type="Pfam" id="PF24312"/>
    </source>
</evidence>
<dbReference type="PANTHER" id="PTHR28206">
    <property type="entry name" value="NUCLEOPORIN POM152"/>
    <property type="match status" value="1"/>
</dbReference>
<dbReference type="InterPro" id="IPR056540">
    <property type="entry name" value="TMD_POM152"/>
</dbReference>
<dbReference type="PANTHER" id="PTHR28206:SF1">
    <property type="entry name" value="NUCLEOPORIN POM152"/>
    <property type="match status" value="1"/>
</dbReference>
<evidence type="ECO:0000313" key="7">
    <source>
        <dbReference type="EMBL" id="KAF2155355.1"/>
    </source>
</evidence>
<dbReference type="GO" id="GO:0006999">
    <property type="term" value="P:nuclear pore organization"/>
    <property type="evidence" value="ECO:0007669"/>
    <property type="project" value="TreeGrafter"/>
</dbReference>
<feature type="domain" description="Nucleoporin POM152 Ig-like" evidence="4">
    <location>
        <begin position="448"/>
        <end position="553"/>
    </location>
</feature>
<sequence>MNGTPRLSSRFPETPKTSRQPARTPRSNESRIRPHLPDVPSLSKTANDGPLIPLDTVDAPQQRLLVVSFYVALFAWRLYDFHNLVEEDTESLWLFMKWVVIDGAFLFGLPELRIPWLEYSSNVVALLFLSHACLDGVLMFRIPIPLGAALMGLLRLVYDREVTISGSKVKYSNVIHDSSLLLGRQTIKILPEGSATLNPGRDRFCLGGTTSHVYLPIRINQTEPISMNLVRYDLDTNHNETTTFSGAQIKKLLREAKKNGQQSGVDGLQTIRVQVKKAGQYKLGRVVDKTGLEVRRRIAGDTFVVHCPSAIIKPLSKDKCRGELSNVELEVTGTPPLRVRYRKSINTVQQEAQLQSIQPDDLVSPLSQSDSSAIVPAGRVDATWARAQTVTVPLGESLSTSGDWAFSLDEVEDALGNKITYSSRDHDKEERQHSHSPHLHQVIKVHERPTVVLNGCSPQRPLKVARHKTAALPIQLGSTGKGGVLDSPYRVEYLFTPESELSADGDHSSQPRIEGLSIRANKDRPNIQDAGLYTLRSVATDFCSGEVLEPASCLLQNPPEPSLQIEHHEISDKCAQKAVGLRVDFHLTGTPPFQIQCRMTRGGANQAEVKFFDINGLRGQVDLTPPAAGHYTYEFVDISDATYKAHSLRDQNLILEQDVKPSAHASFISNIERKVCIDQSVKFGVGLRGEGPFTVEYELVQGSHRKPYKIAGITNEAFEIETEPLTKGGDYTLSLSSVTDGMGCKEALGQEAKINVRHQRPKAGFGLIEGSRNVQTLEHKKVSLPLKLTGEGPWTVEYHKVGQPQQRMRHQVSQPNAKIDVTGDGTFELLSMHDAICPGIVDSKASTISIDWIPRPELKLANSAFEKVSGNTYFKHDICEGEDDSVDLHLSGSAPFEVKYQENIKPDNGAKALMSKTLNTAGGTSSIRMDTAQAGVIEYHFAELSDYNYDHSKTHFTPTIIQQRVNPRPSARFTNPGKTYSYCTSLSSKVETIPIKLTGTPPFSIDYEVRHSGKTTPRIHSVSDISSHTYNIQIPASDLTAGTSAVFLRKVTDARTCTRTLPSTEPRVQISVHAAPSITPLETKRDYCVGDRLGYSLSGVAPFSIYYSFDGKARKATSSSTTFRRLAEKAGKFEITAVSDSGSGCKADVNLAATVHGLPSARVSDGREAEQDIHEGGSAEIEFRFGGEAPWEFTWVRSKIAGKGKRGEVMEMRSETSESDTFRLRAGEEGVYEVVRVRDRWCEVRREGVEVGKEEARKRLTN</sequence>
<dbReference type="Pfam" id="PF24312">
    <property type="entry name" value="Ig-like_POM152"/>
    <property type="match status" value="3"/>
</dbReference>
<dbReference type="GO" id="GO:0017056">
    <property type="term" value="F:structural constituent of nuclear pore"/>
    <property type="evidence" value="ECO:0007669"/>
    <property type="project" value="InterPro"/>
</dbReference>
<evidence type="ECO:0000259" key="5">
    <source>
        <dbReference type="Pfam" id="PF24519"/>
    </source>
</evidence>